<dbReference type="PANTHER" id="PTHR11685">
    <property type="entry name" value="RBR FAMILY RING FINGER AND IBR DOMAIN-CONTAINING"/>
    <property type="match status" value="1"/>
</dbReference>
<reference evidence="13 14" key="1">
    <citation type="submission" date="2019-01" db="EMBL/GenBank/DDBJ databases">
        <title>Sequencing of cultivated peanut Arachis hypogaea provides insights into genome evolution and oil improvement.</title>
        <authorList>
            <person name="Chen X."/>
        </authorList>
    </citation>
    <scope>NUCLEOTIDE SEQUENCE [LARGE SCALE GENOMIC DNA]</scope>
    <source>
        <strain evidence="14">cv. Fuhuasheng</strain>
        <tissue evidence="13">Leaves</tissue>
    </source>
</reference>
<dbReference type="UniPathway" id="UPA00143"/>
<evidence type="ECO:0000256" key="3">
    <source>
        <dbReference type="ARBA" id="ARBA00004906"/>
    </source>
</evidence>
<dbReference type="CDD" id="cd22582">
    <property type="entry name" value="BRcat_RBR_unk"/>
    <property type="match status" value="1"/>
</dbReference>
<keyword evidence="14" id="KW-1185">Reference proteome</keyword>
<protein>
    <recommendedName>
        <fullName evidence="4">RBR-type E3 ubiquitin transferase</fullName>
        <ecNumber evidence="4">2.3.2.31</ecNumber>
    </recommendedName>
</protein>
<dbReference type="InterPro" id="IPR002867">
    <property type="entry name" value="IBR_dom"/>
</dbReference>
<dbReference type="SMART" id="SM00647">
    <property type="entry name" value="IBR"/>
    <property type="match status" value="1"/>
</dbReference>
<dbReference type="Gene3D" id="3.30.40.10">
    <property type="entry name" value="Zinc/RING finger domain, C3HC4 (zinc finger)"/>
    <property type="match status" value="1"/>
</dbReference>
<evidence type="ECO:0000259" key="12">
    <source>
        <dbReference type="PROSITE" id="PS51873"/>
    </source>
</evidence>
<keyword evidence="5" id="KW-0808">Transferase</keyword>
<dbReference type="SUPFAM" id="SSF57850">
    <property type="entry name" value="RING/U-box"/>
    <property type="match status" value="2"/>
</dbReference>
<evidence type="ECO:0000313" key="13">
    <source>
        <dbReference type="EMBL" id="RYR24349.1"/>
    </source>
</evidence>
<dbReference type="InterPro" id="IPR017907">
    <property type="entry name" value="Znf_RING_CS"/>
</dbReference>
<keyword evidence="10" id="KW-0862">Zinc</keyword>
<dbReference type="AlphaFoldDB" id="A0A445AD52"/>
<sequence>MDSKPFQEIFINQNCNHSFCDECIAKYVAAKIQENISNVKCPEPKCRGILEPQNCMSIIPKEVFERWENALCENLVLATSKKFYCSFKDCSTMLVNDDGNKVVTCSECPNCHRLFCAQGKVAWHGGMECGEFMGLNENEREKEDLMVMNLAKANKRWRRCSKCRIYVEKKSGMFTHFLQVWPSLLLCLWKAMESGEGKPDSCLIQVSNSSSDERTRSSTPHAQVGIRNNSNEKNEREDSPDSQSQAWGPVPNKLQKPNPTMDQSSSEATMRKARVSVCAPSEAPMVSPSSLYGSTN</sequence>
<feature type="domain" description="RING-type" evidence="12">
    <location>
        <begin position="1"/>
        <end position="213"/>
    </location>
</feature>
<comment type="catalytic activity">
    <reaction evidence="1">
        <text>[E2 ubiquitin-conjugating enzyme]-S-ubiquitinyl-L-cysteine + [acceptor protein]-L-lysine = [E2 ubiquitin-conjugating enzyme]-L-cysteine + [acceptor protein]-N(6)-ubiquitinyl-L-lysine.</text>
        <dbReference type="EC" id="2.3.2.31"/>
    </reaction>
</comment>
<dbReference type="GO" id="GO:0016567">
    <property type="term" value="P:protein ubiquitination"/>
    <property type="evidence" value="ECO:0007669"/>
    <property type="project" value="UniProtKB-UniPathway"/>
</dbReference>
<dbReference type="InterPro" id="IPR044066">
    <property type="entry name" value="TRIAD_supradom"/>
</dbReference>
<comment type="cofactor">
    <cofactor evidence="2">
        <name>Zn(2+)</name>
        <dbReference type="ChEBI" id="CHEBI:29105"/>
    </cofactor>
</comment>
<comment type="pathway">
    <text evidence="3">Protein modification; protein ubiquitination.</text>
</comment>
<dbReference type="GO" id="GO:0061630">
    <property type="term" value="F:ubiquitin protein ligase activity"/>
    <property type="evidence" value="ECO:0007669"/>
    <property type="project" value="UniProtKB-EC"/>
</dbReference>
<evidence type="ECO:0000256" key="7">
    <source>
        <dbReference type="ARBA" id="ARBA00022737"/>
    </source>
</evidence>
<dbReference type="FunFam" id="3.30.40.10:FF:000230">
    <property type="entry name" value="RBR-type E3 ubiquitin transferase"/>
    <property type="match status" value="1"/>
</dbReference>
<evidence type="ECO:0000256" key="10">
    <source>
        <dbReference type="ARBA" id="ARBA00022833"/>
    </source>
</evidence>
<evidence type="ECO:0000256" key="9">
    <source>
        <dbReference type="ARBA" id="ARBA00022786"/>
    </source>
</evidence>
<evidence type="ECO:0000256" key="2">
    <source>
        <dbReference type="ARBA" id="ARBA00001947"/>
    </source>
</evidence>
<feature type="compositionally biased region" description="Polar residues" evidence="11">
    <location>
        <begin position="255"/>
        <end position="268"/>
    </location>
</feature>
<gene>
    <name evidence="13" type="ORF">Ahy_B02g057845</name>
</gene>
<keyword evidence="8" id="KW-0863">Zinc-finger</keyword>
<evidence type="ECO:0000256" key="1">
    <source>
        <dbReference type="ARBA" id="ARBA00001798"/>
    </source>
</evidence>
<organism evidence="13 14">
    <name type="scientific">Arachis hypogaea</name>
    <name type="common">Peanut</name>
    <dbReference type="NCBI Taxonomy" id="3818"/>
    <lineage>
        <taxon>Eukaryota</taxon>
        <taxon>Viridiplantae</taxon>
        <taxon>Streptophyta</taxon>
        <taxon>Embryophyta</taxon>
        <taxon>Tracheophyta</taxon>
        <taxon>Spermatophyta</taxon>
        <taxon>Magnoliopsida</taxon>
        <taxon>eudicotyledons</taxon>
        <taxon>Gunneridae</taxon>
        <taxon>Pentapetalae</taxon>
        <taxon>rosids</taxon>
        <taxon>fabids</taxon>
        <taxon>Fabales</taxon>
        <taxon>Fabaceae</taxon>
        <taxon>Papilionoideae</taxon>
        <taxon>50 kb inversion clade</taxon>
        <taxon>dalbergioids sensu lato</taxon>
        <taxon>Dalbergieae</taxon>
        <taxon>Pterocarpus clade</taxon>
        <taxon>Arachis</taxon>
    </lineage>
</organism>
<dbReference type="EMBL" id="SDMP01000012">
    <property type="protein sequence ID" value="RYR24349.1"/>
    <property type="molecule type" value="Genomic_DNA"/>
</dbReference>
<dbReference type="Proteomes" id="UP000289738">
    <property type="component" value="Chromosome B02"/>
</dbReference>
<evidence type="ECO:0000256" key="11">
    <source>
        <dbReference type="SAM" id="MobiDB-lite"/>
    </source>
</evidence>
<dbReference type="InterPro" id="IPR031127">
    <property type="entry name" value="E3_UB_ligase_RBR"/>
</dbReference>
<dbReference type="PROSITE" id="PS00518">
    <property type="entry name" value="ZF_RING_1"/>
    <property type="match status" value="1"/>
</dbReference>
<feature type="compositionally biased region" description="Basic and acidic residues" evidence="11">
    <location>
        <begin position="230"/>
        <end position="239"/>
    </location>
</feature>
<evidence type="ECO:0000256" key="8">
    <source>
        <dbReference type="ARBA" id="ARBA00022771"/>
    </source>
</evidence>
<evidence type="ECO:0000256" key="6">
    <source>
        <dbReference type="ARBA" id="ARBA00022723"/>
    </source>
</evidence>
<dbReference type="EC" id="2.3.2.31" evidence="4"/>
<dbReference type="GO" id="GO:0008270">
    <property type="term" value="F:zinc ion binding"/>
    <property type="evidence" value="ECO:0007669"/>
    <property type="project" value="UniProtKB-KW"/>
</dbReference>
<keyword evidence="7" id="KW-0677">Repeat</keyword>
<dbReference type="PROSITE" id="PS51873">
    <property type="entry name" value="TRIAD"/>
    <property type="match status" value="1"/>
</dbReference>
<name>A0A445AD52_ARAHY</name>
<comment type="caution">
    <text evidence="13">The sequence shown here is derived from an EMBL/GenBank/DDBJ whole genome shotgun (WGS) entry which is preliminary data.</text>
</comment>
<keyword evidence="6" id="KW-0479">Metal-binding</keyword>
<evidence type="ECO:0000256" key="4">
    <source>
        <dbReference type="ARBA" id="ARBA00012251"/>
    </source>
</evidence>
<dbReference type="InterPro" id="IPR013083">
    <property type="entry name" value="Znf_RING/FYVE/PHD"/>
</dbReference>
<feature type="region of interest" description="Disordered" evidence="11">
    <location>
        <begin position="195"/>
        <end position="296"/>
    </location>
</feature>
<feature type="compositionally biased region" description="Polar residues" evidence="11">
    <location>
        <begin position="287"/>
        <end position="296"/>
    </location>
</feature>
<evidence type="ECO:0000256" key="5">
    <source>
        <dbReference type="ARBA" id="ARBA00022679"/>
    </source>
</evidence>
<dbReference type="STRING" id="3818.A0A445AD52"/>
<keyword evidence="9" id="KW-0833">Ubl conjugation pathway</keyword>
<accession>A0A445AD52</accession>
<dbReference type="Pfam" id="PF01485">
    <property type="entry name" value="IBR"/>
    <property type="match status" value="1"/>
</dbReference>
<proteinExistence type="predicted"/>
<evidence type="ECO:0000313" key="14">
    <source>
        <dbReference type="Proteomes" id="UP000289738"/>
    </source>
</evidence>